<protein>
    <recommendedName>
        <fullName evidence="3">Flagellin</fullName>
    </recommendedName>
</protein>
<dbReference type="Proteomes" id="UP001597135">
    <property type="component" value="Unassembled WGS sequence"/>
</dbReference>
<dbReference type="PANTHER" id="PTHR42792:SF1">
    <property type="entry name" value="FLAGELLAR HOOK-ASSOCIATED PROTEIN 3"/>
    <property type="match status" value="1"/>
</dbReference>
<keyword evidence="7" id="KW-1185">Reference proteome</keyword>
<comment type="function">
    <text evidence="3">Flagellin is the subunit protein which polymerizes to form the filaments of bacterial flagella.</text>
</comment>
<dbReference type="InterPro" id="IPR001029">
    <property type="entry name" value="Flagellin_N"/>
</dbReference>
<dbReference type="Gene3D" id="1.20.1330.10">
    <property type="entry name" value="f41 fragment of flagellin, N-terminal domain"/>
    <property type="match status" value="1"/>
</dbReference>
<feature type="domain" description="Flagellin N-terminal" evidence="4">
    <location>
        <begin position="9"/>
        <end position="142"/>
    </location>
</feature>
<gene>
    <name evidence="6" type="ORF">ACFQ4E_06360</name>
</gene>
<sequence length="345" mass="36663">MPLTILAPSTLQAQTLRRETTMRLQTEIDRSGLEVATGRLADPYEALGRSASRLLTLGADLDRVENFLTSNGLLSGRLDAQEEALGRMRDIADEVMALSLPNRSGITPSSDDVQAMAMSAIRRITDLGNTVYGGRTLFSGVDTDNRAFSGWTEAGAGGTSIADEMAAILGAGPTNAADAATMAAQVDALFGGTGYSDTLYRGAPATGPRLGARIGPEEDLQFGEQGDDPGFRDLMQGLAMIAALDTEGLSDAAYGEWMKAATEKLSSGLEGVLGAETRTGIARGRVEEAVTALENRRDLYMSEQHKLEGVDPYAAASRFTELESRLQASYAITARLSNLSFLNYM</sequence>
<comment type="similarity">
    <text evidence="1 3">Belongs to the bacterial flagellin family.</text>
</comment>
<evidence type="ECO:0000256" key="2">
    <source>
        <dbReference type="ARBA" id="ARBA00023143"/>
    </source>
</evidence>
<evidence type="ECO:0000313" key="7">
    <source>
        <dbReference type="Proteomes" id="UP001597135"/>
    </source>
</evidence>
<organism evidence="6 7">
    <name type="scientific">Litorisediminicola beolgyonensis</name>
    <dbReference type="NCBI Taxonomy" id="1173614"/>
    <lineage>
        <taxon>Bacteria</taxon>
        <taxon>Pseudomonadati</taxon>
        <taxon>Pseudomonadota</taxon>
        <taxon>Alphaproteobacteria</taxon>
        <taxon>Rhodobacterales</taxon>
        <taxon>Paracoccaceae</taxon>
        <taxon>Litorisediminicola</taxon>
    </lineage>
</organism>
<keyword evidence="2 3" id="KW-0975">Bacterial flagellum</keyword>
<keyword evidence="6" id="KW-0966">Cell projection</keyword>
<evidence type="ECO:0000313" key="6">
    <source>
        <dbReference type="EMBL" id="MFD1342034.1"/>
    </source>
</evidence>
<proteinExistence type="inferred from homology"/>
<dbReference type="PANTHER" id="PTHR42792">
    <property type="entry name" value="FLAGELLIN"/>
    <property type="match status" value="1"/>
</dbReference>
<dbReference type="RefSeq" id="WP_386802100.1">
    <property type="nucleotide sequence ID" value="NZ_JBHTMU010000008.1"/>
</dbReference>
<keyword evidence="3" id="KW-0964">Secreted</keyword>
<evidence type="ECO:0000256" key="1">
    <source>
        <dbReference type="ARBA" id="ARBA00005709"/>
    </source>
</evidence>
<reference evidence="7" key="1">
    <citation type="journal article" date="2019" name="Int. J. Syst. Evol. Microbiol.">
        <title>The Global Catalogue of Microorganisms (GCM) 10K type strain sequencing project: providing services to taxonomists for standard genome sequencing and annotation.</title>
        <authorList>
            <consortium name="The Broad Institute Genomics Platform"/>
            <consortium name="The Broad Institute Genome Sequencing Center for Infectious Disease"/>
            <person name="Wu L."/>
            <person name="Ma J."/>
        </authorList>
    </citation>
    <scope>NUCLEOTIDE SEQUENCE [LARGE SCALE GENOMIC DNA]</scope>
    <source>
        <strain evidence="7">CCUG 62953</strain>
    </source>
</reference>
<evidence type="ECO:0000259" key="4">
    <source>
        <dbReference type="Pfam" id="PF00669"/>
    </source>
</evidence>
<comment type="subcellular location">
    <subcellularLocation>
        <location evidence="3">Secreted</location>
    </subcellularLocation>
    <subcellularLocation>
        <location evidence="3">Bacterial flagellum</location>
    </subcellularLocation>
</comment>
<name>A0ABW3ZG09_9RHOB</name>
<dbReference type="EMBL" id="JBHTMU010000008">
    <property type="protein sequence ID" value="MFD1342034.1"/>
    <property type="molecule type" value="Genomic_DNA"/>
</dbReference>
<accession>A0ABW3ZG09</accession>
<dbReference type="Pfam" id="PF00669">
    <property type="entry name" value="Flagellin_N"/>
    <property type="match status" value="1"/>
</dbReference>
<comment type="caution">
    <text evidence="6">The sequence shown here is derived from an EMBL/GenBank/DDBJ whole genome shotgun (WGS) entry which is preliminary data.</text>
</comment>
<keyword evidence="6" id="KW-0282">Flagellum</keyword>
<evidence type="ECO:0000256" key="3">
    <source>
        <dbReference type="RuleBase" id="RU362073"/>
    </source>
</evidence>
<keyword evidence="6" id="KW-0969">Cilium</keyword>
<dbReference type="InterPro" id="IPR001492">
    <property type="entry name" value="Flagellin"/>
</dbReference>
<dbReference type="InterPro" id="IPR046358">
    <property type="entry name" value="Flagellin_C"/>
</dbReference>
<feature type="domain" description="Flagellin C-terminal" evidence="5">
    <location>
        <begin position="276"/>
        <end position="345"/>
    </location>
</feature>
<evidence type="ECO:0000259" key="5">
    <source>
        <dbReference type="Pfam" id="PF00700"/>
    </source>
</evidence>
<dbReference type="Pfam" id="PF00700">
    <property type="entry name" value="Flagellin_C"/>
    <property type="match status" value="1"/>
</dbReference>
<dbReference type="SUPFAM" id="SSF64518">
    <property type="entry name" value="Phase 1 flagellin"/>
    <property type="match status" value="1"/>
</dbReference>